<evidence type="ECO:0000313" key="2">
    <source>
        <dbReference type="Proteomes" id="UP000016944"/>
    </source>
</evidence>
<dbReference type="KEGG" id="rir:BN877_p0153"/>
<proteinExistence type="predicted"/>
<sequence>MSHELRLSQMTGYPCLREWQDVRGEKARQSDPRPLQQGLHDVAALLQAWHFNRLD</sequence>
<name>U4Q3K9_9HYPH</name>
<keyword evidence="1" id="KW-0614">Plasmid</keyword>
<organism evidence="1 2">
    <name type="scientific">Agrobacterium pusense</name>
    <dbReference type="NCBI Taxonomy" id="648995"/>
    <lineage>
        <taxon>Bacteria</taxon>
        <taxon>Pseudomonadati</taxon>
        <taxon>Pseudomonadota</taxon>
        <taxon>Alphaproteobacteria</taxon>
        <taxon>Hyphomicrobiales</taxon>
        <taxon>Rhizobiaceae</taxon>
        <taxon>Rhizobium/Agrobacterium group</taxon>
        <taxon>Agrobacterium</taxon>
    </lineage>
</organism>
<gene>
    <name evidence="1" type="ORF">BN877_p0153</name>
</gene>
<evidence type="ECO:0000313" key="1">
    <source>
        <dbReference type="EMBL" id="CDI11882.1"/>
    </source>
</evidence>
<dbReference type="HOGENOM" id="CLU_3029320_0_0_5"/>
<dbReference type="Proteomes" id="UP000016944">
    <property type="component" value="Plasmid IRBL74_p"/>
</dbReference>
<reference evidence="1 2" key="1">
    <citation type="journal article" date="2013" name="Genome Announc.">
        <title>Complete Genome Sequence of the Sesbania Symbiont and Rice Growth-Promoting Endophyte Rhizobium sp. Strain IRBG74.</title>
        <authorList>
            <person name="Crook M.B."/>
            <person name="Mitra S."/>
            <person name="Ane J.M."/>
            <person name="Sadowsky M.J."/>
            <person name="Gyaneshwar P."/>
        </authorList>
    </citation>
    <scope>NUCLEOTIDE SEQUENCE [LARGE SCALE GENOMIC DNA]</scope>
    <source>
        <strain evidence="1 2">IRBG74</strain>
        <plasmid evidence="2">IRBL74_p</plasmid>
    </source>
</reference>
<accession>U4Q3K9</accession>
<geneLocation type="plasmid" evidence="1 2">
    <name>IRBL74_p</name>
</geneLocation>
<protein>
    <submittedName>
        <fullName evidence="1">Uncharacterized protein</fullName>
    </submittedName>
</protein>
<dbReference type="AlphaFoldDB" id="U4Q3K9"/>
<dbReference type="EMBL" id="HG518324">
    <property type="protein sequence ID" value="CDI11882.1"/>
    <property type="molecule type" value="Genomic_DNA"/>
</dbReference>